<protein>
    <submittedName>
        <fullName evidence="1">Uncharacterized protein</fullName>
    </submittedName>
</protein>
<dbReference type="InterPro" id="IPR045397">
    <property type="entry name" value="TumE-like"/>
</dbReference>
<sequence length="149" mass="17985">MKRSNQDIYGTNFDFLKRSFPDIIDSIEDGFFGEEPSRGAIVHKTIKFVDDTYMTVFELVDTKTGKKKKYQYDWEYQRGHQWKWHNEPHEQKQHQTVTEPDHMHHKPVGVTEERRLPNYGHHDLYTIMETIQMHIEISKQKQTDKPRPR</sequence>
<gene>
    <name evidence="1" type="ORF">H7B90_06415</name>
</gene>
<evidence type="ECO:0000313" key="1">
    <source>
        <dbReference type="EMBL" id="MBB6691034.1"/>
    </source>
</evidence>
<keyword evidence="2" id="KW-1185">Reference proteome</keyword>
<comment type="caution">
    <text evidence="1">The sequence shown here is derived from an EMBL/GenBank/DDBJ whole genome shotgun (WGS) entry which is preliminary data.</text>
</comment>
<reference evidence="1 2" key="1">
    <citation type="submission" date="2020-08" db="EMBL/GenBank/DDBJ databases">
        <title>Cohnella phylogeny.</title>
        <authorList>
            <person name="Dunlap C."/>
        </authorList>
    </citation>
    <scope>NUCLEOTIDE SEQUENCE [LARGE SCALE GENOMIC DNA]</scope>
    <source>
        <strain evidence="1 2">DSM 25239</strain>
    </source>
</reference>
<dbReference type="EMBL" id="JACJVR010000020">
    <property type="protein sequence ID" value="MBB6691034.1"/>
    <property type="molecule type" value="Genomic_DNA"/>
</dbReference>
<dbReference type="AlphaFoldDB" id="A0A841TZE9"/>
<dbReference type="RefSeq" id="WP_185135035.1">
    <property type="nucleotide sequence ID" value="NZ_JACJVR010000020.1"/>
</dbReference>
<dbReference type="Proteomes" id="UP000553776">
    <property type="component" value="Unassembled WGS sequence"/>
</dbReference>
<dbReference type="Pfam" id="PF20126">
    <property type="entry name" value="TumE"/>
    <property type="match status" value="1"/>
</dbReference>
<evidence type="ECO:0000313" key="2">
    <source>
        <dbReference type="Proteomes" id="UP000553776"/>
    </source>
</evidence>
<organism evidence="1 2">
    <name type="scientific">Cohnella xylanilytica</name>
    <dbReference type="NCBI Taxonomy" id="557555"/>
    <lineage>
        <taxon>Bacteria</taxon>
        <taxon>Bacillati</taxon>
        <taxon>Bacillota</taxon>
        <taxon>Bacilli</taxon>
        <taxon>Bacillales</taxon>
        <taxon>Paenibacillaceae</taxon>
        <taxon>Cohnella</taxon>
    </lineage>
</organism>
<name>A0A841TZE9_9BACL</name>
<proteinExistence type="predicted"/>
<accession>A0A841TZE9</accession>